<name>A0A8C5DA01_GOUWI</name>
<evidence type="ECO:0000256" key="1">
    <source>
        <dbReference type="RuleBase" id="RU369002"/>
    </source>
</evidence>
<dbReference type="Pfam" id="PF02136">
    <property type="entry name" value="NTF2"/>
    <property type="match status" value="1"/>
</dbReference>
<organism evidence="3 4">
    <name type="scientific">Gouania willdenowi</name>
    <name type="common">Blunt-snouted clingfish</name>
    <name type="synonym">Lepadogaster willdenowi</name>
    <dbReference type="NCBI Taxonomy" id="441366"/>
    <lineage>
        <taxon>Eukaryota</taxon>
        <taxon>Metazoa</taxon>
        <taxon>Chordata</taxon>
        <taxon>Craniata</taxon>
        <taxon>Vertebrata</taxon>
        <taxon>Euteleostomi</taxon>
        <taxon>Actinopterygii</taxon>
        <taxon>Neopterygii</taxon>
        <taxon>Teleostei</taxon>
        <taxon>Neoteleostei</taxon>
        <taxon>Acanthomorphata</taxon>
        <taxon>Ovalentaria</taxon>
        <taxon>Blenniimorphae</taxon>
        <taxon>Blenniiformes</taxon>
        <taxon>Gobiesocoidei</taxon>
        <taxon>Gobiesocidae</taxon>
        <taxon>Gobiesocinae</taxon>
        <taxon>Gouania</taxon>
    </lineage>
</organism>
<evidence type="ECO:0000313" key="3">
    <source>
        <dbReference type="Ensembl" id="ENSGWIP00000003594.1"/>
    </source>
</evidence>
<dbReference type="PROSITE" id="PS50177">
    <property type="entry name" value="NTF2_DOMAIN"/>
    <property type="match status" value="1"/>
</dbReference>
<reference evidence="3" key="2">
    <citation type="submission" date="2025-08" db="UniProtKB">
        <authorList>
            <consortium name="Ensembl"/>
        </authorList>
    </citation>
    <scope>IDENTIFICATION</scope>
</reference>
<keyword evidence="1" id="KW-0653">Protein transport</keyword>
<evidence type="ECO:0000259" key="2">
    <source>
        <dbReference type="PROSITE" id="PS50177"/>
    </source>
</evidence>
<dbReference type="GO" id="GO:0005634">
    <property type="term" value="C:nucleus"/>
    <property type="evidence" value="ECO:0007669"/>
    <property type="project" value="UniProtKB-SubCell"/>
</dbReference>
<dbReference type="InterPro" id="IPR018222">
    <property type="entry name" value="Nuclear_transport_factor_2_euk"/>
</dbReference>
<keyword evidence="1" id="KW-0813">Transport</keyword>
<reference evidence="3" key="3">
    <citation type="submission" date="2025-09" db="UniProtKB">
        <authorList>
            <consortium name="Ensembl"/>
        </authorList>
    </citation>
    <scope>IDENTIFICATION</scope>
</reference>
<dbReference type="InterPro" id="IPR002075">
    <property type="entry name" value="NTF2_dom"/>
</dbReference>
<sequence length="133" mass="15057">MLLSKGTFHISALWNTLSITRLFCPFNKRRNLTHLYLDEAALVSGQEALTEFIESLPSSKCQVQSLDCQPVNEQASQGQTTLLVAAGGNVMFERNKSRFFNRNFLLTAQASPNNNQPVWKIASDCFRFRIDLE</sequence>
<dbReference type="GO" id="GO:0051028">
    <property type="term" value="P:mRNA transport"/>
    <property type="evidence" value="ECO:0007669"/>
    <property type="project" value="UniProtKB-UniRule"/>
</dbReference>
<comment type="function">
    <text evidence="1">Has a role in nuclear-cytoplasmic transport of proteins and mRNAs.</text>
</comment>
<dbReference type="GO" id="GO:0006913">
    <property type="term" value="P:nucleocytoplasmic transport"/>
    <property type="evidence" value="ECO:0007669"/>
    <property type="project" value="UniProtKB-UniRule"/>
</dbReference>
<dbReference type="Ensembl" id="ENSGWIT00000003878.1">
    <property type="protein sequence ID" value="ENSGWIP00000003594.1"/>
    <property type="gene ID" value="ENSGWIG00000001947.1"/>
</dbReference>
<proteinExistence type="predicted"/>
<protein>
    <recommendedName>
        <fullName evidence="1">NTF2-related export protein</fullName>
    </recommendedName>
</protein>
<dbReference type="InterPro" id="IPR032710">
    <property type="entry name" value="NTF2-like_dom_sf"/>
</dbReference>
<dbReference type="GO" id="GO:0005737">
    <property type="term" value="C:cytoplasm"/>
    <property type="evidence" value="ECO:0007669"/>
    <property type="project" value="UniProtKB-SubCell"/>
</dbReference>
<reference evidence="3" key="1">
    <citation type="submission" date="2020-06" db="EMBL/GenBank/DDBJ databases">
        <authorList>
            <consortium name="Wellcome Sanger Institute Data Sharing"/>
        </authorList>
    </citation>
    <scope>NUCLEOTIDE SEQUENCE [LARGE SCALE GENOMIC DNA]</scope>
</reference>
<dbReference type="PANTHER" id="PTHR12612">
    <property type="entry name" value="NUCLEAR TRANSPORT FACTOR 2"/>
    <property type="match status" value="1"/>
</dbReference>
<dbReference type="Proteomes" id="UP000694680">
    <property type="component" value="Chromosome 1"/>
</dbReference>
<dbReference type="GO" id="GO:0015031">
    <property type="term" value="P:protein transport"/>
    <property type="evidence" value="ECO:0007669"/>
    <property type="project" value="UniProtKB-KW"/>
</dbReference>
<keyword evidence="1" id="KW-0539">Nucleus</keyword>
<dbReference type="Gene3D" id="3.10.450.50">
    <property type="match status" value="1"/>
</dbReference>
<feature type="domain" description="NTF2" evidence="2">
    <location>
        <begin position="44"/>
        <end position="128"/>
    </location>
</feature>
<evidence type="ECO:0000313" key="4">
    <source>
        <dbReference type="Proteomes" id="UP000694680"/>
    </source>
</evidence>
<keyword evidence="4" id="KW-1185">Reference proteome</keyword>
<dbReference type="SUPFAM" id="SSF54427">
    <property type="entry name" value="NTF2-like"/>
    <property type="match status" value="1"/>
</dbReference>
<dbReference type="AlphaFoldDB" id="A0A8C5DA01"/>
<keyword evidence="1" id="KW-0963">Cytoplasm</keyword>
<dbReference type="InterPro" id="IPR045875">
    <property type="entry name" value="NTF2"/>
</dbReference>
<comment type="subcellular location">
    <subcellularLocation>
        <location evidence="1">Cytoplasm</location>
    </subcellularLocation>
    <subcellularLocation>
        <location evidence="1">Nucleus</location>
    </subcellularLocation>
</comment>
<accession>A0A8C5DA01</accession>